<evidence type="ECO:0000313" key="2">
    <source>
        <dbReference type="Proteomes" id="UP000828941"/>
    </source>
</evidence>
<reference evidence="1 2" key="1">
    <citation type="journal article" date="2022" name="DNA Res.">
        <title>Chromosomal-level genome assembly of the orchid tree Bauhinia variegata (Leguminosae; Cercidoideae) supports the allotetraploid origin hypothesis of Bauhinia.</title>
        <authorList>
            <person name="Zhong Y."/>
            <person name="Chen Y."/>
            <person name="Zheng D."/>
            <person name="Pang J."/>
            <person name="Liu Y."/>
            <person name="Luo S."/>
            <person name="Meng S."/>
            <person name="Qian L."/>
            <person name="Wei D."/>
            <person name="Dai S."/>
            <person name="Zhou R."/>
        </authorList>
    </citation>
    <scope>NUCLEOTIDE SEQUENCE [LARGE SCALE GENOMIC DNA]</scope>
    <source>
        <strain evidence="1">BV-YZ2020</strain>
    </source>
</reference>
<accession>A0ACB9PMB8</accession>
<proteinExistence type="predicted"/>
<dbReference type="EMBL" id="CM039429">
    <property type="protein sequence ID" value="KAI4347675.1"/>
    <property type="molecule type" value="Genomic_DNA"/>
</dbReference>
<comment type="caution">
    <text evidence="1">The sequence shown here is derived from an EMBL/GenBank/DDBJ whole genome shotgun (WGS) entry which is preliminary data.</text>
</comment>
<protein>
    <submittedName>
        <fullName evidence="1">Uncharacterized protein</fullName>
    </submittedName>
</protein>
<evidence type="ECO:0000313" key="1">
    <source>
        <dbReference type="EMBL" id="KAI4347675.1"/>
    </source>
</evidence>
<sequence length="667" mass="74295">MRAWNSHFLLIDLHTSWHSANHVPTSTLAYLKSSSLVSTISSSFRRTRRTHKGIRSSKSSAASIRSPEIRRPSDRFTSGIGSWSNSQNLPSTSRSETVTELELFLELLPLKMRKELHGHEQLGELIEVVMDLGRTPLARFPSGDWVISEQPVNHEDLRHAISKVGDFSDDNRSGIDSTLHRISAIRNRKMQIIGLTCRVGRAVTGSTEIIRDLVEDGGSILVIGPPGVGKTTLIREIARMLADEFKKRVVIVDTSNEIGGDGDVPHLGIGHARRMQVPNVNMQHNVMIEAVENHMPETIIIDEIGTELEALAASTIAQRGVQLVGTAHGMTIENIIKNPSLQILVGGIESVTLGDEEARKRKVQKTILERKGPPTFTCAVEMISKTECRVHHRLDTTVDAILAGKSPFFEVRQWNDFADELETFCPMPEKDHEERSVLTENDSMSSDIESDEEDIDHPPARPKKRSSGISVIKRRLPVCVYPYKILEADLLQVVKVMGLEDKIDVTDDIGDADAILASSSEIRQNSWICRVAKFHQLPIFAMKSNTLPQMVKAVRMILELESFGPVPKKPLNESLDIEIEDDEPKRKPSLEEIDALEEVRLAIEYIVIPGGEPVELLPRRSEIIARQLELVKSYQLAAEKSGTEQNPRLQILPLRLDGKIPSKSGSA</sequence>
<name>A0ACB9PMB8_BAUVA</name>
<keyword evidence="2" id="KW-1185">Reference proteome</keyword>
<gene>
    <name evidence="1" type="ORF">L6164_008465</name>
</gene>
<dbReference type="Proteomes" id="UP000828941">
    <property type="component" value="Chromosome 4"/>
</dbReference>
<organism evidence="1 2">
    <name type="scientific">Bauhinia variegata</name>
    <name type="common">Purple orchid tree</name>
    <name type="synonym">Phanera variegata</name>
    <dbReference type="NCBI Taxonomy" id="167791"/>
    <lineage>
        <taxon>Eukaryota</taxon>
        <taxon>Viridiplantae</taxon>
        <taxon>Streptophyta</taxon>
        <taxon>Embryophyta</taxon>
        <taxon>Tracheophyta</taxon>
        <taxon>Spermatophyta</taxon>
        <taxon>Magnoliopsida</taxon>
        <taxon>eudicotyledons</taxon>
        <taxon>Gunneridae</taxon>
        <taxon>Pentapetalae</taxon>
        <taxon>rosids</taxon>
        <taxon>fabids</taxon>
        <taxon>Fabales</taxon>
        <taxon>Fabaceae</taxon>
        <taxon>Cercidoideae</taxon>
        <taxon>Cercideae</taxon>
        <taxon>Bauhiniinae</taxon>
        <taxon>Bauhinia</taxon>
    </lineage>
</organism>